<dbReference type="Proteomes" id="UP001642520">
    <property type="component" value="Unassembled WGS sequence"/>
</dbReference>
<accession>A0ABP1PEJ8</accession>
<organism evidence="1 2">
    <name type="scientific">Xylocopa violacea</name>
    <name type="common">Violet carpenter bee</name>
    <name type="synonym">Apis violacea</name>
    <dbReference type="NCBI Taxonomy" id="135666"/>
    <lineage>
        <taxon>Eukaryota</taxon>
        <taxon>Metazoa</taxon>
        <taxon>Ecdysozoa</taxon>
        <taxon>Arthropoda</taxon>
        <taxon>Hexapoda</taxon>
        <taxon>Insecta</taxon>
        <taxon>Pterygota</taxon>
        <taxon>Neoptera</taxon>
        <taxon>Endopterygota</taxon>
        <taxon>Hymenoptera</taxon>
        <taxon>Apocrita</taxon>
        <taxon>Aculeata</taxon>
        <taxon>Apoidea</taxon>
        <taxon>Anthophila</taxon>
        <taxon>Apidae</taxon>
        <taxon>Xylocopa</taxon>
        <taxon>Xylocopa</taxon>
    </lineage>
</organism>
<comment type="caution">
    <text evidence="1">The sequence shown here is derived from an EMBL/GenBank/DDBJ whole genome shotgun (WGS) entry which is preliminary data.</text>
</comment>
<sequence>MNGGNISVKICETDKCIYESNNIIKLNANNLTDLITYLKGTQIEINDFLTSLVDKEDSLVDAKSKWKNRLTSESDSDFEAEIEVNPKKSKLTN</sequence>
<keyword evidence="2" id="KW-1185">Reference proteome</keyword>
<dbReference type="EMBL" id="CAXAJV020001300">
    <property type="protein sequence ID" value="CAL7949695.1"/>
    <property type="molecule type" value="Genomic_DNA"/>
</dbReference>
<evidence type="ECO:0000313" key="2">
    <source>
        <dbReference type="Proteomes" id="UP001642520"/>
    </source>
</evidence>
<protein>
    <submittedName>
        <fullName evidence="1">Uncharacterized protein</fullName>
    </submittedName>
</protein>
<evidence type="ECO:0000313" key="1">
    <source>
        <dbReference type="EMBL" id="CAL7949695.1"/>
    </source>
</evidence>
<name>A0ABP1PEJ8_XYLVO</name>
<gene>
    <name evidence="1" type="ORF">XYLVIOL_LOCUS9536</name>
</gene>
<reference evidence="1 2" key="1">
    <citation type="submission" date="2024-08" db="EMBL/GenBank/DDBJ databases">
        <authorList>
            <person name="Will J Nash"/>
            <person name="Angela Man"/>
            <person name="Seanna McTaggart"/>
            <person name="Kendall Baker"/>
            <person name="Tom Barker"/>
            <person name="Leah Catchpole"/>
            <person name="Alex Durrant"/>
            <person name="Karim Gharbi"/>
            <person name="Naomi Irish"/>
            <person name="Gemy Kaithakottil"/>
            <person name="Debby Ku"/>
            <person name="Aaliyah Providence"/>
            <person name="Felix Shaw"/>
            <person name="David Swarbreck"/>
            <person name="Chris Watkins"/>
            <person name="Ann M. McCartney"/>
            <person name="Giulio Formenti"/>
            <person name="Alice Mouton"/>
            <person name="Noel Vella"/>
            <person name="Bjorn M von Reumont"/>
            <person name="Adriana Vella"/>
            <person name="Wilfried Haerty"/>
        </authorList>
    </citation>
    <scope>NUCLEOTIDE SEQUENCE [LARGE SCALE GENOMIC DNA]</scope>
</reference>
<proteinExistence type="predicted"/>